<gene>
    <name evidence="1" type="ORF">N2K95_02585</name>
</gene>
<dbReference type="Proteomes" id="UP001059859">
    <property type="component" value="Chromosome"/>
</dbReference>
<dbReference type="RefSeq" id="WP_260652778.1">
    <property type="nucleotide sequence ID" value="NZ_CP104275.1"/>
</dbReference>
<reference evidence="1" key="1">
    <citation type="submission" date="2022-09" db="EMBL/GenBank/DDBJ databases">
        <title>Novel species in genus Arthrobacter.</title>
        <authorList>
            <person name="Liu Y."/>
        </authorList>
    </citation>
    <scope>NUCLEOTIDE SEQUENCE</scope>
    <source>
        <strain evidence="1">Zg-Y815</strain>
    </source>
</reference>
<evidence type="ECO:0000313" key="1">
    <source>
        <dbReference type="EMBL" id="UWX97591.1"/>
    </source>
</evidence>
<sequence>MLDHRLANTTQDRWHRALENLERRNVRILPGLQSFAPVIIGNATHPATTGTFSPLDAYWRNGRLEFDGGGTFERRILEHINFYATDFRGRMDIVEALRSQGFEVATDAGIDDVPVTVKIYQYSRRLVTPPARTRWEWALEEVSRAGIEVREGISRSERPHSYPADLGIMSAYTVAGFDGTLAWEHDVLRLRDGRVNTAVGIAAWDHLHGAVTGQVLYRAFRANGFDVEYDGANGQVFVHLPIP</sequence>
<proteinExistence type="predicted"/>
<protein>
    <submittedName>
        <fullName evidence="1">Uncharacterized protein</fullName>
    </submittedName>
</protein>
<name>A0ABY5YTN9_9MICC</name>
<accession>A0ABY5YTN9</accession>
<organism evidence="1 2">
    <name type="scientific">Arthrobacter zhaoxinii</name>
    <dbReference type="NCBI Taxonomy" id="2964616"/>
    <lineage>
        <taxon>Bacteria</taxon>
        <taxon>Bacillati</taxon>
        <taxon>Actinomycetota</taxon>
        <taxon>Actinomycetes</taxon>
        <taxon>Micrococcales</taxon>
        <taxon>Micrococcaceae</taxon>
        <taxon>Arthrobacter</taxon>
    </lineage>
</organism>
<evidence type="ECO:0000313" key="2">
    <source>
        <dbReference type="Proteomes" id="UP001059859"/>
    </source>
</evidence>
<dbReference type="EMBL" id="CP104275">
    <property type="protein sequence ID" value="UWX97591.1"/>
    <property type="molecule type" value="Genomic_DNA"/>
</dbReference>
<keyword evidence="2" id="KW-1185">Reference proteome</keyword>